<feature type="compositionally biased region" description="Low complexity" evidence="1">
    <location>
        <begin position="234"/>
        <end position="249"/>
    </location>
</feature>
<name>A0ABT2APD0_9BURK</name>
<protein>
    <submittedName>
        <fullName evidence="3">Type VI secretion system protein TssA</fullName>
    </submittedName>
</protein>
<reference evidence="3 4" key="1">
    <citation type="submission" date="2022-08" db="EMBL/GenBank/DDBJ databases">
        <title>Reclassification of Massilia species as members of the genera Telluria, Duganella, Pseudoduganella, Mokoshia gen. nov. and Zemynaea gen. nov. using orthogonal and non-orthogonal genome-based approaches.</title>
        <authorList>
            <person name="Bowman J.P."/>
        </authorList>
    </citation>
    <scope>NUCLEOTIDE SEQUENCE [LARGE SCALE GENOMIC DNA]</scope>
    <source>
        <strain evidence="3 4">JCM 31661</strain>
    </source>
</reference>
<dbReference type="InterPro" id="IPR010657">
    <property type="entry name" value="ImpA_N"/>
</dbReference>
<evidence type="ECO:0000313" key="3">
    <source>
        <dbReference type="EMBL" id="MCS0598107.1"/>
    </source>
</evidence>
<proteinExistence type="predicted"/>
<evidence type="ECO:0000259" key="2">
    <source>
        <dbReference type="Pfam" id="PF06812"/>
    </source>
</evidence>
<dbReference type="Proteomes" id="UP001206572">
    <property type="component" value="Unassembled WGS sequence"/>
</dbReference>
<keyword evidence="4" id="KW-1185">Reference proteome</keyword>
<dbReference type="EMBL" id="JANUHA010000013">
    <property type="protein sequence ID" value="MCS0598107.1"/>
    <property type="molecule type" value="Genomic_DNA"/>
</dbReference>
<comment type="caution">
    <text evidence="3">The sequence shown here is derived from an EMBL/GenBank/DDBJ whole genome shotgun (WGS) entry which is preliminary data.</text>
</comment>
<dbReference type="InterPro" id="IPR017740">
    <property type="entry name" value="TssA-like"/>
</dbReference>
<gene>
    <name evidence="3" type="primary">tssA</name>
    <name evidence="3" type="ORF">NX780_17290</name>
</gene>
<dbReference type="RefSeq" id="WP_258829124.1">
    <property type="nucleotide sequence ID" value="NZ_JANUHA010000013.1"/>
</dbReference>
<evidence type="ECO:0000256" key="1">
    <source>
        <dbReference type="SAM" id="MobiDB-lite"/>
    </source>
</evidence>
<dbReference type="Pfam" id="PF06812">
    <property type="entry name" value="ImpA_N"/>
    <property type="match status" value="1"/>
</dbReference>
<organism evidence="3 4">
    <name type="scientific">Massilia agri</name>
    <dbReference type="NCBI Taxonomy" id="1886785"/>
    <lineage>
        <taxon>Bacteria</taxon>
        <taxon>Pseudomonadati</taxon>
        <taxon>Pseudomonadota</taxon>
        <taxon>Betaproteobacteria</taxon>
        <taxon>Burkholderiales</taxon>
        <taxon>Oxalobacteraceae</taxon>
        <taxon>Telluria group</taxon>
        <taxon>Massilia</taxon>
    </lineage>
</organism>
<feature type="domain" description="ImpA N-terminal" evidence="2">
    <location>
        <begin position="8"/>
        <end position="131"/>
    </location>
</feature>
<evidence type="ECO:0000313" key="4">
    <source>
        <dbReference type="Proteomes" id="UP001206572"/>
    </source>
</evidence>
<dbReference type="PANTHER" id="PTHR37951">
    <property type="entry name" value="CYTOPLASMIC PROTEIN-RELATED"/>
    <property type="match status" value="1"/>
</dbReference>
<dbReference type="NCBIfam" id="TIGR03363">
    <property type="entry name" value="VI_chp_8"/>
    <property type="match status" value="1"/>
</dbReference>
<accession>A0ABT2APD0</accession>
<dbReference type="PANTHER" id="PTHR37951:SF1">
    <property type="entry name" value="TYPE VI SECRETION SYSTEM COMPONENT TSSA1"/>
    <property type="match status" value="1"/>
</dbReference>
<feature type="region of interest" description="Disordered" evidence="1">
    <location>
        <begin position="234"/>
        <end position="256"/>
    </location>
</feature>
<sequence length="338" mass="36425">MFTAEDLLQPISPDRPAGADLSFSSDMDAIVHARKFDDPSLDQGEWVTELKEADWDFVVKRSSALLAGTSKDLRLAVWLTEAAAKRHYLPGLAEGLRVVGGLVERFWDQGLYPEAEDGDQEQRIGNLAWILARIPGLLKEIPVTDGNGSAWTLLDFDTARKANLDDGRRLAEMEAARRASSTAFRSGFARDAQACMDALLDLERAADARLGNEAPAFVAARDAVQELIRTMPAPGEPAAAAPAHDAAPAGTQSAETHAAPIHAGPSGPITTRHQAITQLRAIAEFFRRTEPHSPVSYFADKAANAGEQDLHTWLRSVVKDSASLAHIEELLGVPPQGG</sequence>